<dbReference type="GO" id="GO:0003723">
    <property type="term" value="F:RNA binding"/>
    <property type="evidence" value="ECO:0007669"/>
    <property type="project" value="UniProtKB-KW"/>
</dbReference>
<dbReference type="PROSITE" id="PS50128">
    <property type="entry name" value="SURP"/>
    <property type="match status" value="2"/>
</dbReference>
<keyword evidence="3" id="KW-0694">RNA-binding</keyword>
<dbReference type="PANTHER" id="PTHR13161">
    <property type="entry name" value="SPLICING FACTOR SUPPRESSOR OF WHITE APRICOT"/>
    <property type="match status" value="1"/>
</dbReference>
<feature type="compositionally biased region" description="Basic and acidic residues" evidence="7">
    <location>
        <begin position="592"/>
        <end position="601"/>
    </location>
</feature>
<feature type="region of interest" description="Disordered" evidence="7">
    <location>
        <begin position="250"/>
        <end position="283"/>
    </location>
</feature>
<protein>
    <recommendedName>
        <fullName evidence="8">SURP motif domain-containing protein</fullName>
    </recommendedName>
</protein>
<dbReference type="InterPro" id="IPR035967">
    <property type="entry name" value="SWAP/Surp_sf"/>
</dbReference>
<dbReference type="InterPro" id="IPR019147">
    <property type="entry name" value="SWAP_N_domain"/>
</dbReference>
<dbReference type="GO" id="GO:0000395">
    <property type="term" value="P:mRNA 5'-splice site recognition"/>
    <property type="evidence" value="ECO:0007669"/>
    <property type="project" value="TreeGrafter"/>
</dbReference>
<evidence type="ECO:0000259" key="8">
    <source>
        <dbReference type="PROSITE" id="PS50128"/>
    </source>
</evidence>
<evidence type="ECO:0000256" key="6">
    <source>
        <dbReference type="ARBA" id="ARBA00023187"/>
    </source>
</evidence>
<keyword evidence="1" id="KW-0507">mRNA processing</keyword>
<dbReference type="OrthoDB" id="5836667at2759"/>
<feature type="compositionally biased region" description="Basic residues" evidence="7">
    <location>
        <begin position="756"/>
        <end position="798"/>
    </location>
</feature>
<dbReference type="EMBL" id="JACMRX010000002">
    <property type="protein sequence ID" value="KAF7994693.1"/>
    <property type="molecule type" value="Genomic_DNA"/>
</dbReference>
<keyword evidence="10" id="KW-1185">Reference proteome</keyword>
<feature type="compositionally biased region" description="Low complexity" evidence="7">
    <location>
        <begin position="837"/>
        <end position="848"/>
    </location>
</feature>
<feature type="compositionally biased region" description="Acidic residues" evidence="7">
    <location>
        <begin position="553"/>
        <end position="572"/>
    </location>
</feature>
<evidence type="ECO:0000256" key="4">
    <source>
        <dbReference type="ARBA" id="ARBA00023015"/>
    </source>
</evidence>
<accession>A0A834XWB5</accession>
<dbReference type="FunFam" id="1.10.10.790:FF:000002">
    <property type="entry name" value="Splicing factor 3A subunit 1"/>
    <property type="match status" value="1"/>
</dbReference>
<feature type="compositionally biased region" description="Basic and acidic residues" evidence="7">
    <location>
        <begin position="253"/>
        <end position="263"/>
    </location>
</feature>
<feature type="region of interest" description="Disordered" evidence="7">
    <location>
        <begin position="542"/>
        <end position="602"/>
    </location>
</feature>
<gene>
    <name evidence="9" type="ORF">HCN44_004165</name>
</gene>
<keyword evidence="2" id="KW-0677">Repeat</keyword>
<dbReference type="InterPro" id="IPR040397">
    <property type="entry name" value="SWAP"/>
</dbReference>
<feature type="compositionally biased region" description="Acidic residues" evidence="7">
    <location>
        <begin position="264"/>
        <end position="273"/>
    </location>
</feature>
<evidence type="ECO:0000256" key="1">
    <source>
        <dbReference type="ARBA" id="ARBA00022664"/>
    </source>
</evidence>
<dbReference type="Proteomes" id="UP000639338">
    <property type="component" value="Unassembled WGS sequence"/>
</dbReference>
<dbReference type="SUPFAM" id="SSF109905">
    <property type="entry name" value="Surp module (SWAP domain)"/>
    <property type="match status" value="2"/>
</dbReference>
<organism evidence="9 10">
    <name type="scientific">Aphidius gifuensis</name>
    <name type="common">Parasitoid wasp</name>
    <dbReference type="NCBI Taxonomy" id="684658"/>
    <lineage>
        <taxon>Eukaryota</taxon>
        <taxon>Metazoa</taxon>
        <taxon>Ecdysozoa</taxon>
        <taxon>Arthropoda</taxon>
        <taxon>Hexapoda</taxon>
        <taxon>Insecta</taxon>
        <taxon>Pterygota</taxon>
        <taxon>Neoptera</taxon>
        <taxon>Endopterygota</taxon>
        <taxon>Hymenoptera</taxon>
        <taxon>Apocrita</taxon>
        <taxon>Ichneumonoidea</taxon>
        <taxon>Braconidae</taxon>
        <taxon>Aphidiinae</taxon>
        <taxon>Aphidius</taxon>
    </lineage>
</organism>
<dbReference type="Pfam" id="PF01805">
    <property type="entry name" value="Surp"/>
    <property type="match status" value="2"/>
</dbReference>
<evidence type="ECO:0000313" key="10">
    <source>
        <dbReference type="Proteomes" id="UP000639338"/>
    </source>
</evidence>
<feature type="domain" description="SURP motif" evidence="8">
    <location>
        <begin position="422"/>
        <end position="462"/>
    </location>
</feature>
<feature type="region of interest" description="Disordered" evidence="7">
    <location>
        <begin position="741"/>
        <end position="848"/>
    </location>
</feature>
<dbReference type="SMART" id="SM00648">
    <property type="entry name" value="SWAP"/>
    <property type="match status" value="2"/>
</dbReference>
<comment type="caution">
    <text evidence="9">The sequence shown here is derived from an EMBL/GenBank/DDBJ whole genome shotgun (WGS) entry which is preliminary data.</text>
</comment>
<evidence type="ECO:0000313" key="9">
    <source>
        <dbReference type="EMBL" id="KAF7994693.1"/>
    </source>
</evidence>
<evidence type="ECO:0000256" key="5">
    <source>
        <dbReference type="ARBA" id="ARBA00023163"/>
    </source>
</evidence>
<evidence type="ECO:0000256" key="7">
    <source>
        <dbReference type="SAM" id="MobiDB-lite"/>
    </source>
</evidence>
<proteinExistence type="predicted"/>
<feature type="region of interest" description="Disordered" evidence="7">
    <location>
        <begin position="138"/>
        <end position="174"/>
    </location>
</feature>
<sequence length="848" mass="95912">MASKNQRWLVDSGILRKKNVEEEPQELLVFGYSCKLFRDDEKAKMIDQGKHLIPWMADNTMKIDRYDGRGALGDLKSHEPPSGGFDLRTILTEEELKVEQLCDEERYRSLYNNDAEESMYHEEEIKRLHQALGTDNTYGQVSYNYDDPDSQPAIGEDSQSPKASDGSQDDDDQAFVLPPELEAPEGMILPDTQKLNAIITKTATFISRQGSQMEILIKAKQSNNPQFSFLSIDGALNPYYKLVLEAIKNGKYNPDKEPDKKESESEESDDGDESYLHPSLASSLSKVEAAPSIPSIQYKPSENCAYSMLVNKITGKQQPPPSDIQMPVQQIPPPGYYPPASTYPTYPPVPQQYIHGPVIYGANGQPTQQSPAVPMISATVQSECTTPGPKEPPAPLVPYGPTPPKPLTRPSFIVPPADVQIIIDKMASYVAKNGRDFEAIVKAKGDPRFNFLELSHQYHGYYVHKLTINEGAANSKVLTEEELIRKQEPEEEKLKKIELQKKQMRMEEVYKRVKMIQPKKKNDKQITTVSFSIKKTKDNDNSVIEKRSALPIEESDDENENNEKQDDDDDDAVGSSGGGGGGDDVAVDDIDNDKNKDKDINNKNINLPIKKLNSQFENKLITDNEIIIKKINSEENELVDLTDDILEDYQNQIKYKQQVDDKIKDKLAAAARDKLHSRERQLQLERRKKATMFLSQIQVPNSTKTTTNFDINNDITIESDEINSIPSPNQQNDQMELRIGENLLTSKSKNKEQTVKRSRPRSRTRTKSLSRSRSHSGSHGKSDRHRSHKKYKKKKSSHKSYDSPSRSRSHRSKKTKKSSSRHRTRSRSPARRRSRTSKNSSNSDSVSS</sequence>
<reference evidence="9 10" key="1">
    <citation type="submission" date="2020-08" db="EMBL/GenBank/DDBJ databases">
        <title>Aphidius gifuensis genome sequencing and assembly.</title>
        <authorList>
            <person name="Du Z."/>
        </authorList>
    </citation>
    <scope>NUCLEOTIDE SEQUENCE [LARGE SCALE GENOMIC DNA]</scope>
    <source>
        <strain evidence="9">YNYX2018</strain>
        <tissue evidence="9">Adults</tissue>
    </source>
</reference>
<dbReference type="PANTHER" id="PTHR13161:SF15">
    <property type="entry name" value="SPLICING FACTOR, SUPPRESSOR OF WHITE-APRICOT HOMOLOG"/>
    <property type="match status" value="1"/>
</dbReference>
<keyword evidence="5" id="KW-0804">Transcription</keyword>
<feature type="domain" description="SURP motif" evidence="8">
    <location>
        <begin position="198"/>
        <end position="240"/>
    </location>
</feature>
<dbReference type="AlphaFoldDB" id="A0A834XWB5"/>
<dbReference type="Gene3D" id="1.10.10.790">
    <property type="entry name" value="Surp module"/>
    <property type="match status" value="2"/>
</dbReference>
<feature type="compositionally biased region" description="Basic residues" evidence="7">
    <location>
        <begin position="807"/>
        <end position="836"/>
    </location>
</feature>
<keyword evidence="6" id="KW-0508">mRNA splicing</keyword>
<evidence type="ECO:0000256" key="3">
    <source>
        <dbReference type="ARBA" id="ARBA00022884"/>
    </source>
</evidence>
<keyword evidence="4" id="KW-0805">Transcription regulation</keyword>
<dbReference type="InterPro" id="IPR000061">
    <property type="entry name" value="Surp"/>
</dbReference>
<evidence type="ECO:0000256" key="2">
    <source>
        <dbReference type="ARBA" id="ARBA00022737"/>
    </source>
</evidence>
<dbReference type="SMART" id="SM01141">
    <property type="entry name" value="DRY_EERY"/>
    <property type="match status" value="1"/>
</dbReference>
<dbReference type="Pfam" id="PF09750">
    <property type="entry name" value="DRY_EERY"/>
    <property type="match status" value="1"/>
</dbReference>
<name>A0A834XWB5_APHGI</name>